<dbReference type="Pfam" id="PF13561">
    <property type="entry name" value="adh_short_C2"/>
    <property type="match status" value="1"/>
</dbReference>
<evidence type="ECO:0000256" key="1">
    <source>
        <dbReference type="ARBA" id="ARBA00006484"/>
    </source>
</evidence>
<reference evidence="3 4" key="1">
    <citation type="journal article" date="2015" name="Nature">
        <title>rRNA introns, odd ribosomes, and small enigmatic genomes across a large radiation of phyla.</title>
        <authorList>
            <person name="Brown C.T."/>
            <person name="Hug L.A."/>
            <person name="Thomas B.C."/>
            <person name="Sharon I."/>
            <person name="Castelle C.J."/>
            <person name="Singh A."/>
            <person name="Wilkins M.J."/>
            <person name="Williams K.H."/>
            <person name="Banfield J.F."/>
        </authorList>
    </citation>
    <scope>NUCLEOTIDE SEQUENCE [LARGE SCALE GENOMIC DNA]</scope>
</reference>
<accession>A0A0G1AHJ1</accession>
<name>A0A0G1AHJ1_9BACT</name>
<dbReference type="GO" id="GO:0016616">
    <property type="term" value="F:oxidoreductase activity, acting on the CH-OH group of donors, NAD or NADP as acceptor"/>
    <property type="evidence" value="ECO:0007669"/>
    <property type="project" value="TreeGrafter"/>
</dbReference>
<dbReference type="SUPFAM" id="SSF51735">
    <property type="entry name" value="NAD(P)-binding Rossmann-fold domains"/>
    <property type="match status" value="1"/>
</dbReference>
<comment type="similarity">
    <text evidence="1">Belongs to the short-chain dehydrogenases/reductases (SDR) family.</text>
</comment>
<comment type="caution">
    <text evidence="3">The sequence shown here is derived from an EMBL/GenBank/DDBJ whole genome shotgun (WGS) entry which is preliminary data.</text>
</comment>
<dbReference type="PANTHER" id="PTHR42760">
    <property type="entry name" value="SHORT-CHAIN DEHYDROGENASES/REDUCTASES FAMILY MEMBER"/>
    <property type="match status" value="1"/>
</dbReference>
<gene>
    <name evidence="3" type="ORF">UU83_C0020G0005</name>
</gene>
<dbReference type="EMBL" id="LCCD01000020">
    <property type="protein sequence ID" value="KKS24743.1"/>
    <property type="molecule type" value="Genomic_DNA"/>
</dbReference>
<sequence>MNTQNVQIFTKFDLTGRTAIVTGGMGLLGAEYVKTLALAGAIVAIFDIQSKFPQHLLAMIEKGHDIKSFMVDITNQGSVGQGFDELVESVGTPTILINNAGLDSHPHTSISQNGPFGTYSEETWDAVIDSHLKGAFLMSREFFRWFMLSHQSRGSIINISSTYGLVSPDQSVYEYRRKRGEDFFKPVAYSVAKAGMIGFTKWLAEYGGPMGIRVNALVPGGVLANQGLEQEFIEQYVKRTMLKRMALPSDYNEAILFLASDASAYMTGANLVVDGGWTAR</sequence>
<proteinExistence type="inferred from homology"/>
<organism evidence="3 4">
    <name type="scientific">Candidatus Jorgensenbacteria bacterium GW2011_GWF2_41_8</name>
    <dbReference type="NCBI Taxonomy" id="1618667"/>
    <lineage>
        <taxon>Bacteria</taxon>
        <taxon>Candidatus Joergenseniibacteriota</taxon>
    </lineage>
</organism>
<dbReference type="PANTHER" id="PTHR42760:SF133">
    <property type="entry name" value="3-OXOACYL-[ACYL-CARRIER-PROTEIN] REDUCTASE"/>
    <property type="match status" value="1"/>
</dbReference>
<keyword evidence="2" id="KW-0560">Oxidoreductase</keyword>
<dbReference type="InterPro" id="IPR036291">
    <property type="entry name" value="NAD(P)-bd_dom_sf"/>
</dbReference>
<dbReference type="PRINTS" id="PR00081">
    <property type="entry name" value="GDHRDH"/>
</dbReference>
<protein>
    <submittedName>
        <fullName evidence="3">Short-chain dehydrogenase/reductase SDR</fullName>
    </submittedName>
</protein>
<evidence type="ECO:0000313" key="4">
    <source>
        <dbReference type="Proteomes" id="UP000033856"/>
    </source>
</evidence>
<dbReference type="PRINTS" id="PR00080">
    <property type="entry name" value="SDRFAMILY"/>
</dbReference>
<evidence type="ECO:0000256" key="2">
    <source>
        <dbReference type="ARBA" id="ARBA00023002"/>
    </source>
</evidence>
<dbReference type="AlphaFoldDB" id="A0A0G1AHJ1"/>
<dbReference type="Proteomes" id="UP000033856">
    <property type="component" value="Unassembled WGS sequence"/>
</dbReference>
<dbReference type="Gene3D" id="3.40.50.720">
    <property type="entry name" value="NAD(P)-binding Rossmann-like Domain"/>
    <property type="match status" value="1"/>
</dbReference>
<dbReference type="InterPro" id="IPR002347">
    <property type="entry name" value="SDR_fam"/>
</dbReference>
<evidence type="ECO:0000313" key="3">
    <source>
        <dbReference type="EMBL" id="KKS24743.1"/>
    </source>
</evidence>